<evidence type="ECO:0000313" key="3">
    <source>
        <dbReference type="EMBL" id="CAK0813897.1"/>
    </source>
</evidence>
<name>A0ABN9RBU8_9DINO</name>
<evidence type="ECO:0000313" key="4">
    <source>
        <dbReference type="Proteomes" id="UP001189429"/>
    </source>
</evidence>
<comment type="caution">
    <text evidence="3">The sequence shown here is derived from an EMBL/GenBank/DDBJ whole genome shotgun (WGS) entry which is preliminary data.</text>
</comment>
<organism evidence="3 4">
    <name type="scientific">Prorocentrum cordatum</name>
    <dbReference type="NCBI Taxonomy" id="2364126"/>
    <lineage>
        <taxon>Eukaryota</taxon>
        <taxon>Sar</taxon>
        <taxon>Alveolata</taxon>
        <taxon>Dinophyceae</taxon>
        <taxon>Prorocentrales</taxon>
        <taxon>Prorocentraceae</taxon>
        <taxon>Prorocentrum</taxon>
    </lineage>
</organism>
<keyword evidence="4" id="KW-1185">Reference proteome</keyword>
<proteinExistence type="predicted"/>
<keyword evidence="2" id="KW-1133">Transmembrane helix</keyword>
<sequence length="483" mass="51771">MALFNLKGNIPRRHHLTYRVSLAFSICGGFLSIFGLSESLSCVTYTDEQRGFPARCGFPSDVELQRHWCWEPSHFSKFWVWCWALALLIDVVLEATGQFTLFTSQRPANFVHPCISAPVIMVATLVWGEEMANMMEWRSRSRHVDNRQRGTAGLWGLSKICTLASAFELTRTIACDYTPRGVVLRCSLKSGGVRELRVSPESEIFGLMVPTSAPIHMVAAILAWCLLVAACALKLCTKLDWVSEDEVSKDIAEEAKRLLRATTTLVADVEAGKTVVPVAADTGFADGDLITIGCRGQVERDRRVVGFRADSPGIFILDCAVQHAYAAGSRVSPVRPLPAGGRLLHGEPREGSLRDRAVVAVLRCLPPAVAAAGGAVGSGGASTTLAAAAPRGATALTVASQAGFSAADVLEISDGSSVESRVLSKSTSQASRSTPQPSGTTRGAPGWSSRSRGARRRSATRSRGGSRPRAARWCSVSCPWLSA</sequence>
<feature type="compositionally biased region" description="Polar residues" evidence="1">
    <location>
        <begin position="421"/>
        <end position="441"/>
    </location>
</feature>
<feature type="compositionally biased region" description="Low complexity" evidence="1">
    <location>
        <begin position="442"/>
        <end position="451"/>
    </location>
</feature>
<feature type="transmembrane region" description="Helical" evidence="2">
    <location>
        <begin position="16"/>
        <end position="36"/>
    </location>
</feature>
<keyword evidence="2" id="KW-0812">Transmembrane</keyword>
<feature type="compositionally biased region" description="Basic residues" evidence="1">
    <location>
        <begin position="452"/>
        <end position="470"/>
    </location>
</feature>
<feature type="transmembrane region" description="Helical" evidence="2">
    <location>
        <begin position="78"/>
        <end position="96"/>
    </location>
</feature>
<evidence type="ECO:0000256" key="1">
    <source>
        <dbReference type="SAM" id="MobiDB-lite"/>
    </source>
</evidence>
<dbReference type="EMBL" id="CAUYUJ010005511">
    <property type="protein sequence ID" value="CAK0813897.1"/>
    <property type="molecule type" value="Genomic_DNA"/>
</dbReference>
<reference evidence="3" key="1">
    <citation type="submission" date="2023-10" db="EMBL/GenBank/DDBJ databases">
        <authorList>
            <person name="Chen Y."/>
            <person name="Shah S."/>
            <person name="Dougan E. K."/>
            <person name="Thang M."/>
            <person name="Chan C."/>
        </authorList>
    </citation>
    <scope>NUCLEOTIDE SEQUENCE [LARGE SCALE GENOMIC DNA]</scope>
</reference>
<keyword evidence="2" id="KW-0472">Membrane</keyword>
<feature type="region of interest" description="Disordered" evidence="1">
    <location>
        <begin position="421"/>
        <end position="473"/>
    </location>
</feature>
<gene>
    <name evidence="3" type="ORF">PCOR1329_LOCUS17674</name>
</gene>
<protein>
    <submittedName>
        <fullName evidence="3">Uncharacterized protein</fullName>
    </submittedName>
</protein>
<feature type="transmembrane region" description="Helical" evidence="2">
    <location>
        <begin position="108"/>
        <end position="128"/>
    </location>
</feature>
<accession>A0ABN9RBU8</accession>
<evidence type="ECO:0000256" key="2">
    <source>
        <dbReference type="SAM" id="Phobius"/>
    </source>
</evidence>
<dbReference type="Proteomes" id="UP001189429">
    <property type="component" value="Unassembled WGS sequence"/>
</dbReference>